<accession>A0A2J8J813</accession>
<evidence type="ECO:0000313" key="3">
    <source>
        <dbReference type="Proteomes" id="UP000236370"/>
    </source>
</evidence>
<sequence length="116" mass="11218">MPSVSKAAAAALSGSPPQTEKPTHYSTSARSTGRSPASTGTSSTSAAAGPSAGATAPSTTAPTCIAPSTTKPPACAPTATSVPTCTGRRGTQNASTTCVTTKQEPASTRQTHVATA</sequence>
<name>A0A2J8J813_PANTR</name>
<evidence type="ECO:0000313" key="2">
    <source>
        <dbReference type="EMBL" id="PNI18885.1"/>
    </source>
</evidence>
<protein>
    <submittedName>
        <fullName evidence="2">UNKL isoform 3</fullName>
    </submittedName>
</protein>
<dbReference type="AlphaFoldDB" id="A0A2J8J813"/>
<comment type="caution">
    <text evidence="2">The sequence shown here is derived from an EMBL/GenBank/DDBJ whole genome shotgun (WGS) entry which is preliminary data.</text>
</comment>
<proteinExistence type="predicted"/>
<dbReference type="Proteomes" id="UP000236370">
    <property type="component" value="Unassembled WGS sequence"/>
</dbReference>
<feature type="compositionally biased region" description="Polar residues" evidence="1">
    <location>
        <begin position="81"/>
        <end position="116"/>
    </location>
</feature>
<organism evidence="2 3">
    <name type="scientific">Pan troglodytes</name>
    <name type="common">Chimpanzee</name>
    <dbReference type="NCBI Taxonomy" id="9598"/>
    <lineage>
        <taxon>Eukaryota</taxon>
        <taxon>Metazoa</taxon>
        <taxon>Chordata</taxon>
        <taxon>Craniata</taxon>
        <taxon>Vertebrata</taxon>
        <taxon>Euteleostomi</taxon>
        <taxon>Mammalia</taxon>
        <taxon>Eutheria</taxon>
        <taxon>Euarchontoglires</taxon>
        <taxon>Primates</taxon>
        <taxon>Haplorrhini</taxon>
        <taxon>Catarrhini</taxon>
        <taxon>Hominidae</taxon>
        <taxon>Pan</taxon>
    </lineage>
</organism>
<feature type="compositionally biased region" description="Low complexity" evidence="1">
    <location>
        <begin position="31"/>
        <end position="80"/>
    </location>
</feature>
<reference evidence="2 3" key="1">
    <citation type="submission" date="2017-12" db="EMBL/GenBank/DDBJ databases">
        <title>High-resolution comparative analysis of great ape genomes.</title>
        <authorList>
            <person name="Pollen A."/>
            <person name="Hastie A."/>
            <person name="Hormozdiari F."/>
            <person name="Dougherty M."/>
            <person name="Liu R."/>
            <person name="Chaisson M."/>
            <person name="Hoppe E."/>
            <person name="Hill C."/>
            <person name="Pang A."/>
            <person name="Hillier L."/>
            <person name="Baker C."/>
            <person name="Armstrong J."/>
            <person name="Shendure J."/>
            <person name="Paten B."/>
            <person name="Wilson R."/>
            <person name="Chao H."/>
            <person name="Schneider V."/>
            <person name="Ventura M."/>
            <person name="Kronenberg Z."/>
            <person name="Murali S."/>
            <person name="Gordon D."/>
            <person name="Cantsilieris S."/>
            <person name="Munson K."/>
            <person name="Nelson B."/>
            <person name="Raja A."/>
            <person name="Underwood J."/>
            <person name="Diekhans M."/>
            <person name="Fiddes I."/>
            <person name="Haussler D."/>
            <person name="Eichler E."/>
        </authorList>
    </citation>
    <scope>NUCLEOTIDE SEQUENCE [LARGE SCALE GENOMIC DNA]</scope>
    <source>
        <strain evidence="2">Yerkes chimp pedigree #C0471</strain>
    </source>
</reference>
<evidence type="ECO:0000256" key="1">
    <source>
        <dbReference type="SAM" id="MobiDB-lite"/>
    </source>
</evidence>
<feature type="region of interest" description="Disordered" evidence="1">
    <location>
        <begin position="1"/>
        <end position="116"/>
    </location>
</feature>
<dbReference type="EMBL" id="NBAG03000504">
    <property type="protein sequence ID" value="PNI18885.1"/>
    <property type="molecule type" value="Genomic_DNA"/>
</dbReference>
<feature type="compositionally biased region" description="Polar residues" evidence="1">
    <location>
        <begin position="15"/>
        <end position="30"/>
    </location>
</feature>
<gene>
    <name evidence="2" type="ORF">CK820_G0049888</name>
</gene>